<feature type="compositionally biased region" description="Polar residues" evidence="5">
    <location>
        <begin position="411"/>
        <end position="425"/>
    </location>
</feature>
<dbReference type="InParanoid" id="C7Z1N4"/>
<dbReference type="VEuPathDB" id="FungiDB:NECHADRAFT_50734"/>
<dbReference type="PROSITE" id="PS50261">
    <property type="entry name" value="G_PROTEIN_RECEP_F2_4"/>
    <property type="match status" value="1"/>
</dbReference>
<dbReference type="GO" id="GO:0004930">
    <property type="term" value="F:G protein-coupled receptor activity"/>
    <property type="evidence" value="ECO:0007669"/>
    <property type="project" value="InterPro"/>
</dbReference>
<gene>
    <name evidence="8" type="ORF">NECHADRAFT_50734</name>
</gene>
<sequence length="438" mass="49375">MSSSEILTASQLNSISIIERVCSVFSLLGSLFVIGTFVSSKAFHKPINRLVFYASFGNMMTNVGTLMSRQYLGSPSSVGCQFQAFLIQMFMPADAFWTLSMAINVYLTFYFKFDARRLRKMEIPYLVGCYGIPFIPAFVYIFIKNKQGERMYAGTKANADIHRVVIAITFFIYIRAGHTIYRKRRDLDNFSSTDQDLTSLGDALATIKTTEVSVTTEVMSPNAIHLQPMGRRAPDVNSPQDTNGAYSVTISADTSSGDVADVVLPIQQQQTRTSMQVPPVQRNPARRRNRELNNAAWQYTKCALLFFTAILITWIPSSANRVYAVFHTKHSSVPLEFMSAFVLPLQGFWNALIYMVTSWGACKSLLSDLRMGRRPDVTELVGGMAPEISVHHHHHHRHNLSQFRANTRSNKYETESMTELANESRPTSDDGRRDNIHV</sequence>
<feature type="region of interest" description="Disordered" evidence="5">
    <location>
        <begin position="411"/>
        <end position="438"/>
    </location>
</feature>
<keyword evidence="3 6" id="KW-1133">Transmembrane helix</keyword>
<protein>
    <recommendedName>
        <fullName evidence="7">G-protein coupled receptors family 2 profile 2 domain-containing protein</fullName>
    </recommendedName>
</protein>
<evidence type="ECO:0000256" key="5">
    <source>
        <dbReference type="SAM" id="MobiDB-lite"/>
    </source>
</evidence>
<proteinExistence type="predicted"/>
<reference evidence="8 9" key="1">
    <citation type="journal article" date="2009" name="PLoS Genet.">
        <title>The genome of Nectria haematococca: contribution of supernumerary chromosomes to gene expansion.</title>
        <authorList>
            <person name="Coleman J.J."/>
            <person name="Rounsley S.D."/>
            <person name="Rodriguez-Carres M."/>
            <person name="Kuo A."/>
            <person name="Wasmann C.C."/>
            <person name="Grimwood J."/>
            <person name="Schmutz J."/>
            <person name="Taga M."/>
            <person name="White G.J."/>
            <person name="Zhou S."/>
            <person name="Schwartz D.C."/>
            <person name="Freitag M."/>
            <person name="Ma L.J."/>
            <person name="Danchin E.G."/>
            <person name="Henrissat B."/>
            <person name="Coutinho P.M."/>
            <person name="Nelson D.R."/>
            <person name="Straney D."/>
            <person name="Napoli C.A."/>
            <person name="Barker B.M."/>
            <person name="Gribskov M."/>
            <person name="Rep M."/>
            <person name="Kroken S."/>
            <person name="Molnar I."/>
            <person name="Rensing C."/>
            <person name="Kennell J.C."/>
            <person name="Zamora J."/>
            <person name="Farman M.L."/>
            <person name="Selker E.U."/>
            <person name="Salamov A."/>
            <person name="Shapiro H."/>
            <person name="Pangilinan J."/>
            <person name="Lindquist E."/>
            <person name="Lamers C."/>
            <person name="Grigoriev I.V."/>
            <person name="Geiser D.M."/>
            <person name="Covert S.F."/>
            <person name="Temporini E."/>
            <person name="Vanetten H.D."/>
        </authorList>
    </citation>
    <scope>NUCLEOTIDE SEQUENCE [LARGE SCALE GENOMIC DNA]</scope>
    <source>
        <strain evidence="9">ATCC MYA-4622 / CBS 123669 / FGSC 9596 / NRRL 45880 / 77-13-4</strain>
    </source>
</reference>
<dbReference type="GeneID" id="9671527"/>
<feature type="transmembrane region" description="Helical" evidence="6">
    <location>
        <begin position="337"/>
        <end position="361"/>
    </location>
</feature>
<dbReference type="OMA" id="RMEIPYL"/>
<dbReference type="InterPro" id="IPR000832">
    <property type="entry name" value="GPCR_2_secretin-like"/>
</dbReference>
<evidence type="ECO:0000256" key="1">
    <source>
        <dbReference type="ARBA" id="ARBA00004141"/>
    </source>
</evidence>
<evidence type="ECO:0000256" key="6">
    <source>
        <dbReference type="SAM" id="Phobius"/>
    </source>
</evidence>
<evidence type="ECO:0000259" key="7">
    <source>
        <dbReference type="PROSITE" id="PS50261"/>
    </source>
</evidence>
<keyword evidence="2 6" id="KW-0812">Transmembrane</keyword>
<dbReference type="PANTHER" id="PTHR23112:SF22">
    <property type="entry name" value="G-PROTEIN COUPLED RECEPTOR"/>
    <property type="match status" value="1"/>
</dbReference>
<feature type="domain" description="G-protein coupled receptors family 2 profile 2" evidence="7">
    <location>
        <begin position="12"/>
        <end position="144"/>
    </location>
</feature>
<feature type="compositionally biased region" description="Basic and acidic residues" evidence="5">
    <location>
        <begin position="426"/>
        <end position="438"/>
    </location>
</feature>
<accession>C7Z1N4</accession>
<dbReference type="OrthoDB" id="18453at2759"/>
<evidence type="ECO:0000313" key="9">
    <source>
        <dbReference type="Proteomes" id="UP000005206"/>
    </source>
</evidence>
<feature type="transmembrane region" description="Helical" evidence="6">
    <location>
        <begin position="163"/>
        <end position="181"/>
    </location>
</feature>
<name>C7Z1N4_FUSV7</name>
<organism evidence="8 9">
    <name type="scientific">Fusarium vanettenii (strain ATCC MYA-4622 / CBS 123669 / FGSC 9596 / NRRL 45880 / 77-13-4)</name>
    <name type="common">Fusarium solani subsp. pisi</name>
    <dbReference type="NCBI Taxonomy" id="660122"/>
    <lineage>
        <taxon>Eukaryota</taxon>
        <taxon>Fungi</taxon>
        <taxon>Dikarya</taxon>
        <taxon>Ascomycota</taxon>
        <taxon>Pezizomycotina</taxon>
        <taxon>Sordariomycetes</taxon>
        <taxon>Hypocreomycetidae</taxon>
        <taxon>Hypocreales</taxon>
        <taxon>Nectriaceae</taxon>
        <taxon>Fusarium</taxon>
        <taxon>Fusarium solani species complex</taxon>
        <taxon>Fusarium vanettenii</taxon>
    </lineage>
</organism>
<dbReference type="eggNOG" id="ENOG502QWAA">
    <property type="taxonomic scope" value="Eukaryota"/>
</dbReference>
<dbReference type="Pfam" id="PF00002">
    <property type="entry name" value="7tm_2"/>
    <property type="match status" value="1"/>
</dbReference>
<dbReference type="AlphaFoldDB" id="C7Z1N4"/>
<dbReference type="EMBL" id="GG698906">
    <property type="protein sequence ID" value="EEU42029.1"/>
    <property type="molecule type" value="Genomic_DNA"/>
</dbReference>
<feature type="transmembrane region" description="Helical" evidence="6">
    <location>
        <begin position="17"/>
        <end position="38"/>
    </location>
</feature>
<dbReference type="InterPro" id="IPR017981">
    <property type="entry name" value="GPCR_2-like_7TM"/>
</dbReference>
<feature type="transmembrane region" description="Helical" evidence="6">
    <location>
        <begin position="296"/>
        <end position="317"/>
    </location>
</feature>
<dbReference type="Proteomes" id="UP000005206">
    <property type="component" value="Chromosome 10"/>
</dbReference>
<evidence type="ECO:0000313" key="8">
    <source>
        <dbReference type="EMBL" id="EEU42029.1"/>
    </source>
</evidence>
<dbReference type="SUPFAM" id="SSF81321">
    <property type="entry name" value="Family A G protein-coupled receptor-like"/>
    <property type="match status" value="1"/>
</dbReference>
<feature type="transmembrane region" description="Helical" evidence="6">
    <location>
        <begin position="84"/>
        <end position="111"/>
    </location>
</feature>
<feature type="transmembrane region" description="Helical" evidence="6">
    <location>
        <begin position="123"/>
        <end position="143"/>
    </location>
</feature>
<dbReference type="GO" id="GO:0007166">
    <property type="term" value="P:cell surface receptor signaling pathway"/>
    <property type="evidence" value="ECO:0007669"/>
    <property type="project" value="InterPro"/>
</dbReference>
<dbReference type="HOGENOM" id="CLU_024810_3_1_1"/>
<comment type="subcellular location">
    <subcellularLocation>
        <location evidence="1">Membrane</location>
        <topology evidence="1">Multi-pass membrane protein</topology>
    </subcellularLocation>
</comment>
<dbReference type="RefSeq" id="XP_003047742.1">
    <property type="nucleotide sequence ID" value="XM_003047696.1"/>
</dbReference>
<dbReference type="GO" id="GO:0005886">
    <property type="term" value="C:plasma membrane"/>
    <property type="evidence" value="ECO:0007669"/>
    <property type="project" value="TreeGrafter"/>
</dbReference>
<evidence type="ECO:0000256" key="2">
    <source>
        <dbReference type="ARBA" id="ARBA00022692"/>
    </source>
</evidence>
<dbReference type="Gene3D" id="1.20.1070.10">
    <property type="entry name" value="Rhodopsin 7-helix transmembrane proteins"/>
    <property type="match status" value="1"/>
</dbReference>
<dbReference type="PANTHER" id="PTHR23112">
    <property type="entry name" value="G PROTEIN-COUPLED RECEPTOR 157-RELATED"/>
    <property type="match status" value="1"/>
</dbReference>
<dbReference type="KEGG" id="nhe:NECHADRAFT_50734"/>
<evidence type="ECO:0000256" key="4">
    <source>
        <dbReference type="ARBA" id="ARBA00023136"/>
    </source>
</evidence>
<evidence type="ECO:0000256" key="3">
    <source>
        <dbReference type="ARBA" id="ARBA00022989"/>
    </source>
</evidence>
<keyword evidence="9" id="KW-1185">Reference proteome</keyword>
<feature type="transmembrane region" description="Helical" evidence="6">
    <location>
        <begin position="50"/>
        <end position="72"/>
    </location>
</feature>
<keyword evidence="4 6" id="KW-0472">Membrane</keyword>
<dbReference type="GO" id="GO:0007189">
    <property type="term" value="P:adenylate cyclase-activating G protein-coupled receptor signaling pathway"/>
    <property type="evidence" value="ECO:0007669"/>
    <property type="project" value="TreeGrafter"/>
</dbReference>